<feature type="active site" description="Nucleophile" evidence="2">
    <location>
        <position position="54"/>
    </location>
</feature>
<evidence type="ECO:0000313" key="6">
    <source>
        <dbReference type="Proteomes" id="UP001139308"/>
    </source>
</evidence>
<evidence type="ECO:0000256" key="2">
    <source>
        <dbReference type="PROSITE-ProRule" id="PRU01161"/>
    </source>
</evidence>
<keyword evidence="1 2" id="KW-0443">Lipid metabolism</keyword>
<dbReference type="AlphaFoldDB" id="A0A9X1UJD2"/>
<dbReference type="GO" id="GO:0016787">
    <property type="term" value="F:hydrolase activity"/>
    <property type="evidence" value="ECO:0007669"/>
    <property type="project" value="UniProtKB-UniRule"/>
</dbReference>
<feature type="transmembrane region" description="Helical" evidence="3">
    <location>
        <begin position="114"/>
        <end position="132"/>
    </location>
</feature>
<gene>
    <name evidence="5" type="ORF">L5014_23775</name>
</gene>
<keyword evidence="3" id="KW-0812">Transmembrane</keyword>
<sequence length="550" mass="59685">MSDELAGAVEPGKLDLDGVRATFQGGGAKGVVHVGALMALEELGLPVVAAAGTSAGAMVAALVAAGYTAAELLDPESRKHILDRLADPRFKRATHLFGRGGWLAIACLRQAARYRYVVLAIALLMWLALGMFDARRPLWAMGLGFLALGAIGAGFALALQGIASVRHVRNFIDVAIRDKIAQRQGIPRDTIPENLSFRHLDQYGCIGLKIVATNVTDEVGEVFSLQRTPDVAVADAVAASICLPVIFRPWRFNCVRGSGVSADAAMRSFQDGGLISNLPVWTLADEVQSDRVVTIAFGIRQPLKHRDRFWFTALASSVVSGTMELDTHGVEMVHVPIQCEMDTLAFDDRLDDLCQVVKNTKARVVNRIIEDCQTFPRILAVASDDVQEAVTAVLKSYEANWLVHGGAIEVVVALAMQERGNYSDYVVGYPSKSSPLPEVPFETLSEAWESNQYSLEKFTQAGGSIWTGPYWRLVVPVSARTDPDVVPLVDGQRERPLVFIIEFEATPRTDPDTSAQFTQAVGAIAPGVIAYSQEQGLYSVVQRVTSTPWH</sequence>
<accession>A0A9X1UJD2</accession>
<evidence type="ECO:0000256" key="1">
    <source>
        <dbReference type="ARBA" id="ARBA00023098"/>
    </source>
</evidence>
<feature type="transmembrane region" description="Helical" evidence="3">
    <location>
        <begin position="47"/>
        <end position="70"/>
    </location>
</feature>
<feature type="short sequence motif" description="GXSXG" evidence="2">
    <location>
        <begin position="52"/>
        <end position="56"/>
    </location>
</feature>
<dbReference type="EMBL" id="JAKLJA010000023">
    <property type="protein sequence ID" value="MCG5076357.1"/>
    <property type="molecule type" value="Genomic_DNA"/>
</dbReference>
<evidence type="ECO:0000313" key="5">
    <source>
        <dbReference type="EMBL" id="MCG5076357.1"/>
    </source>
</evidence>
<dbReference type="PANTHER" id="PTHR46394:SF1">
    <property type="entry name" value="PNPLA DOMAIN-CONTAINING PROTEIN"/>
    <property type="match status" value="1"/>
</dbReference>
<proteinExistence type="predicted"/>
<dbReference type="PANTHER" id="PTHR46394">
    <property type="entry name" value="ANNEXIN"/>
    <property type="match status" value="1"/>
</dbReference>
<dbReference type="Gene3D" id="3.40.1090.10">
    <property type="entry name" value="Cytosolic phospholipase A2 catalytic domain"/>
    <property type="match status" value="2"/>
</dbReference>
<keyword evidence="3" id="KW-0472">Membrane</keyword>
<keyword evidence="6" id="KW-1185">Reference proteome</keyword>
<feature type="short sequence motif" description="DGA/G" evidence="2">
    <location>
        <begin position="271"/>
        <end position="273"/>
    </location>
</feature>
<dbReference type="Proteomes" id="UP001139308">
    <property type="component" value="Unassembled WGS sequence"/>
</dbReference>
<dbReference type="GO" id="GO:0016042">
    <property type="term" value="P:lipid catabolic process"/>
    <property type="evidence" value="ECO:0007669"/>
    <property type="project" value="UniProtKB-UniRule"/>
</dbReference>
<feature type="short sequence motif" description="GXGXXG" evidence="2">
    <location>
        <begin position="25"/>
        <end position="30"/>
    </location>
</feature>
<reference evidence="5" key="1">
    <citation type="submission" date="2022-01" db="EMBL/GenBank/DDBJ databases">
        <title>Genome sequence and assembly of Parabukholderia sp. RG36.</title>
        <authorList>
            <person name="Chhetri G."/>
        </authorList>
    </citation>
    <scope>NUCLEOTIDE SEQUENCE</scope>
    <source>
        <strain evidence="5">RG36</strain>
    </source>
</reference>
<organism evidence="5 6">
    <name type="scientific">Paraburkholderia tagetis</name>
    <dbReference type="NCBI Taxonomy" id="2913261"/>
    <lineage>
        <taxon>Bacteria</taxon>
        <taxon>Pseudomonadati</taxon>
        <taxon>Pseudomonadota</taxon>
        <taxon>Betaproteobacteria</taxon>
        <taxon>Burkholderiales</taxon>
        <taxon>Burkholderiaceae</taxon>
        <taxon>Paraburkholderia</taxon>
    </lineage>
</organism>
<feature type="active site" description="Proton acceptor" evidence="2">
    <location>
        <position position="271"/>
    </location>
</feature>
<feature type="transmembrane region" description="Helical" evidence="3">
    <location>
        <begin position="138"/>
        <end position="159"/>
    </location>
</feature>
<dbReference type="PROSITE" id="PS51635">
    <property type="entry name" value="PNPLA"/>
    <property type="match status" value="1"/>
</dbReference>
<evidence type="ECO:0000259" key="4">
    <source>
        <dbReference type="PROSITE" id="PS51635"/>
    </source>
</evidence>
<dbReference type="SUPFAM" id="SSF52151">
    <property type="entry name" value="FabD/lysophospholipase-like"/>
    <property type="match status" value="1"/>
</dbReference>
<dbReference type="InterPro" id="IPR002641">
    <property type="entry name" value="PNPLA_dom"/>
</dbReference>
<keyword evidence="2" id="KW-0442">Lipid degradation</keyword>
<comment type="caution">
    <text evidence="5">The sequence shown here is derived from an EMBL/GenBank/DDBJ whole genome shotgun (WGS) entry which is preliminary data.</text>
</comment>
<keyword evidence="3" id="KW-1133">Transmembrane helix</keyword>
<dbReference type="Pfam" id="PF01734">
    <property type="entry name" value="Patatin"/>
    <property type="match status" value="1"/>
</dbReference>
<feature type="domain" description="PNPLA" evidence="4">
    <location>
        <begin position="21"/>
        <end position="284"/>
    </location>
</feature>
<dbReference type="RefSeq" id="WP_238466230.1">
    <property type="nucleotide sequence ID" value="NZ_JAKLJA010000023.1"/>
</dbReference>
<name>A0A9X1UJD2_9BURK</name>
<dbReference type="InterPro" id="IPR016035">
    <property type="entry name" value="Acyl_Trfase/lysoPLipase"/>
</dbReference>
<keyword evidence="2" id="KW-0378">Hydrolase</keyword>
<evidence type="ECO:0000256" key="3">
    <source>
        <dbReference type="SAM" id="Phobius"/>
    </source>
</evidence>
<protein>
    <submittedName>
        <fullName evidence="5">Patatin-like phospholipase family protein</fullName>
    </submittedName>
</protein>
<dbReference type="InterPro" id="IPR052580">
    <property type="entry name" value="Lipid_Hydrolase"/>
</dbReference>